<accession>A0ABW5AX77</accession>
<dbReference type="InterPro" id="IPR011256">
    <property type="entry name" value="Reg_factor_effector_dom_sf"/>
</dbReference>
<keyword evidence="1" id="KW-0812">Transmembrane</keyword>
<dbReference type="Gene3D" id="3.20.80.10">
    <property type="entry name" value="Regulatory factor, effector binding domain"/>
    <property type="match status" value="1"/>
</dbReference>
<proteinExistence type="predicted"/>
<comment type="caution">
    <text evidence="2">The sequence shown here is derived from an EMBL/GenBank/DDBJ whole genome shotgun (WGS) entry which is preliminary data.</text>
</comment>
<protein>
    <recommendedName>
        <fullName evidence="4">Effector-binding domain-containing protein</fullName>
    </recommendedName>
</protein>
<evidence type="ECO:0000313" key="3">
    <source>
        <dbReference type="Proteomes" id="UP001597344"/>
    </source>
</evidence>
<organism evidence="2 3">
    <name type="scientific">Aquimarina celericrescens</name>
    <dbReference type="NCBI Taxonomy" id="1964542"/>
    <lineage>
        <taxon>Bacteria</taxon>
        <taxon>Pseudomonadati</taxon>
        <taxon>Bacteroidota</taxon>
        <taxon>Flavobacteriia</taxon>
        <taxon>Flavobacteriales</taxon>
        <taxon>Flavobacteriaceae</taxon>
        <taxon>Aquimarina</taxon>
    </lineage>
</organism>
<keyword evidence="1" id="KW-1133">Transmembrane helix</keyword>
<dbReference type="EMBL" id="JBHUHY010000004">
    <property type="protein sequence ID" value="MFD2186716.1"/>
    <property type="molecule type" value="Genomic_DNA"/>
</dbReference>
<sequence length="295" mass="34281">MKKIAIGILIILLGLITWYLFLKKYDYVITFKANLAPLGVYHQVKRIESKINIEIATIDNTYLEQEIIINDEAVILDWHFESVKDTITKIKVGIISKEHSIQNRLKIITGSSSIVELVKEDLVDYRNELIRYTNTFKVIVNGETELPPMETLSVSSRVKRDSKAQEMMSQNGYLYPKLLDSKVQRNGYPFVKINNWNLETDNIEMDFGFPVTYKDSLPVNSKIVYTKRNSQKALKATYYGNYRNSDEAWFVLLQYAASNNILVKKEPLEVFYNDPMLDGNELQWKAEIFLPIENR</sequence>
<evidence type="ECO:0008006" key="4">
    <source>
        <dbReference type="Google" id="ProtNLM"/>
    </source>
</evidence>
<dbReference type="Proteomes" id="UP001597344">
    <property type="component" value="Unassembled WGS sequence"/>
</dbReference>
<keyword evidence="1" id="KW-0472">Membrane</keyword>
<dbReference type="SUPFAM" id="SSF55136">
    <property type="entry name" value="Probable bacterial effector-binding domain"/>
    <property type="match status" value="1"/>
</dbReference>
<keyword evidence="3" id="KW-1185">Reference proteome</keyword>
<name>A0ABW5AX77_9FLAO</name>
<evidence type="ECO:0000313" key="2">
    <source>
        <dbReference type="EMBL" id="MFD2186716.1"/>
    </source>
</evidence>
<reference evidence="3" key="1">
    <citation type="journal article" date="2019" name="Int. J. Syst. Evol. Microbiol.">
        <title>The Global Catalogue of Microorganisms (GCM) 10K type strain sequencing project: providing services to taxonomists for standard genome sequencing and annotation.</title>
        <authorList>
            <consortium name="The Broad Institute Genomics Platform"/>
            <consortium name="The Broad Institute Genome Sequencing Center for Infectious Disease"/>
            <person name="Wu L."/>
            <person name="Ma J."/>
        </authorList>
    </citation>
    <scope>NUCLEOTIDE SEQUENCE [LARGE SCALE GENOMIC DNA]</scope>
    <source>
        <strain evidence="3">DT92</strain>
    </source>
</reference>
<evidence type="ECO:0000256" key="1">
    <source>
        <dbReference type="SAM" id="Phobius"/>
    </source>
</evidence>
<gene>
    <name evidence="2" type="ORF">ACFSJT_07925</name>
</gene>
<feature type="transmembrane region" description="Helical" evidence="1">
    <location>
        <begin position="6"/>
        <end position="22"/>
    </location>
</feature>
<dbReference type="RefSeq" id="WP_378319708.1">
    <property type="nucleotide sequence ID" value="NZ_JBHUHY010000004.1"/>
</dbReference>